<keyword evidence="8" id="KW-1185">Reference proteome</keyword>
<dbReference type="EC" id="2.4.2.-" evidence="4"/>
<dbReference type="Gene3D" id="3.90.228.10">
    <property type="match status" value="1"/>
</dbReference>
<comment type="similarity">
    <text evidence="3">Belongs to the ARTD/PARP family.</text>
</comment>
<name>A0A3P9N2T4_POERE</name>
<keyword evidence="4" id="KW-0808">Transferase</keyword>
<dbReference type="Proteomes" id="UP000242638">
    <property type="component" value="Unassembled WGS sequence"/>
</dbReference>
<reference evidence="8" key="1">
    <citation type="submission" date="2013-11" db="EMBL/GenBank/DDBJ databases">
        <title>The genomic landscape of the Guanapo guppy.</title>
        <authorList>
            <person name="Kuenstner A."/>
            <person name="Dreyer C."/>
        </authorList>
    </citation>
    <scope>NUCLEOTIDE SEQUENCE</scope>
    <source>
        <strain evidence="8">Guanapo</strain>
    </source>
</reference>
<feature type="domain" description="WWE" evidence="5">
    <location>
        <begin position="5"/>
        <end position="86"/>
    </location>
</feature>
<dbReference type="PROSITE" id="PS51059">
    <property type="entry name" value="PARP_CATALYTIC"/>
    <property type="match status" value="1"/>
</dbReference>
<dbReference type="PANTHER" id="PTHR45740:SF4">
    <property type="entry name" value="PROTEIN MONO-ADP-RIBOSYLTRANSFERASE PARP11"/>
    <property type="match status" value="1"/>
</dbReference>
<evidence type="ECO:0000259" key="5">
    <source>
        <dbReference type="PROSITE" id="PS50918"/>
    </source>
</evidence>
<evidence type="ECO:0000256" key="3">
    <source>
        <dbReference type="ARBA" id="ARBA00024347"/>
    </source>
</evidence>
<dbReference type="InterPro" id="IPR012317">
    <property type="entry name" value="Poly(ADP-ribose)pol_cat_dom"/>
</dbReference>
<reference evidence="7" key="2">
    <citation type="submission" date="2025-08" db="UniProtKB">
        <authorList>
            <consortium name="Ensembl"/>
        </authorList>
    </citation>
    <scope>IDENTIFICATION</scope>
    <source>
        <strain evidence="7">Guanapo</strain>
    </source>
</reference>
<sequence length="306" mass="35508">MFALNGEENMDTSDTLWHWYYQADCGRWHRFEDDASNRVRSEDIEKFYLNDESFMVVDAGSYVSKIDFSGVCFGVAPRTTLFDMQTFFSNLIFEWYINGSYAFLALYTAHTLNLCVFYVAQLIPLDRRTPEYQDVAHYATHNGLLNETIVSITRIQNLDLWEMYCRKKKQLMRLKGTNSIQERRLFHGTDSENIASICTNNFDLRLAGQHGKLYGKGIYFTTYAFFANAYSTTTRAPTNGKLTKVIFLARVMVGKSKPGEIYFCKPDHGSLENVHDSCVDDLDDPMIFIIFDPNQIYPEYLIEYEL</sequence>
<dbReference type="GO" id="GO:0003950">
    <property type="term" value="F:NAD+ poly-ADP-ribosyltransferase activity"/>
    <property type="evidence" value="ECO:0007669"/>
    <property type="project" value="UniProtKB-UniRule"/>
</dbReference>
<dbReference type="SUPFAM" id="SSF56399">
    <property type="entry name" value="ADP-ribosylation"/>
    <property type="match status" value="1"/>
</dbReference>
<dbReference type="Pfam" id="PF02825">
    <property type="entry name" value="WWE"/>
    <property type="match status" value="1"/>
</dbReference>
<feature type="domain" description="PARP catalytic" evidence="6">
    <location>
        <begin position="105"/>
        <end position="306"/>
    </location>
</feature>
<keyword evidence="4" id="KW-0328">Glycosyltransferase</keyword>
<dbReference type="GO" id="GO:0005634">
    <property type="term" value="C:nucleus"/>
    <property type="evidence" value="ECO:0007669"/>
    <property type="project" value="UniProtKB-SubCell"/>
</dbReference>
<organism evidence="7 8">
    <name type="scientific">Poecilia reticulata</name>
    <name type="common">Guppy</name>
    <name type="synonym">Acanthophacelus reticulatus</name>
    <dbReference type="NCBI Taxonomy" id="8081"/>
    <lineage>
        <taxon>Eukaryota</taxon>
        <taxon>Metazoa</taxon>
        <taxon>Chordata</taxon>
        <taxon>Craniata</taxon>
        <taxon>Vertebrata</taxon>
        <taxon>Euteleostomi</taxon>
        <taxon>Actinopterygii</taxon>
        <taxon>Neopterygii</taxon>
        <taxon>Teleostei</taxon>
        <taxon>Neoteleostei</taxon>
        <taxon>Acanthomorphata</taxon>
        <taxon>Ovalentaria</taxon>
        <taxon>Atherinomorphae</taxon>
        <taxon>Cyprinodontiformes</taxon>
        <taxon>Poeciliidae</taxon>
        <taxon>Poeciliinae</taxon>
        <taxon>Poecilia</taxon>
    </lineage>
</organism>
<keyword evidence="2" id="KW-0539">Nucleus</keyword>
<dbReference type="PANTHER" id="PTHR45740">
    <property type="entry name" value="POLY [ADP-RIBOSE] POLYMERASE"/>
    <property type="match status" value="1"/>
</dbReference>
<evidence type="ECO:0000313" key="7">
    <source>
        <dbReference type="Ensembl" id="ENSPREP00000003884.1"/>
    </source>
</evidence>
<reference evidence="7" key="3">
    <citation type="submission" date="2025-09" db="UniProtKB">
        <authorList>
            <consortium name="Ensembl"/>
        </authorList>
    </citation>
    <scope>IDENTIFICATION</scope>
    <source>
        <strain evidence="7">Guanapo</strain>
    </source>
</reference>
<dbReference type="GO" id="GO:1990404">
    <property type="term" value="F:NAD+-protein mono-ADP-ribosyltransferase activity"/>
    <property type="evidence" value="ECO:0007669"/>
    <property type="project" value="TreeGrafter"/>
</dbReference>
<evidence type="ECO:0000259" key="6">
    <source>
        <dbReference type="PROSITE" id="PS51059"/>
    </source>
</evidence>
<dbReference type="InterPro" id="IPR051712">
    <property type="entry name" value="ARTD-AVP"/>
</dbReference>
<dbReference type="OMA" id="YNTEKRC"/>
<proteinExistence type="inferred from homology"/>
<dbReference type="Gene3D" id="3.30.720.50">
    <property type="match status" value="1"/>
</dbReference>
<dbReference type="GeneTree" id="ENSGT00940000156857"/>
<evidence type="ECO:0000256" key="1">
    <source>
        <dbReference type="ARBA" id="ARBA00004123"/>
    </source>
</evidence>
<evidence type="ECO:0000256" key="2">
    <source>
        <dbReference type="ARBA" id="ARBA00023242"/>
    </source>
</evidence>
<comment type="subcellular location">
    <subcellularLocation>
        <location evidence="1">Nucleus</location>
    </subcellularLocation>
</comment>
<dbReference type="Bgee" id="ENSPREG00000002724">
    <property type="expression patterns" value="Expressed in caudal fin"/>
</dbReference>
<evidence type="ECO:0000313" key="8">
    <source>
        <dbReference type="Proteomes" id="UP000242638"/>
    </source>
</evidence>
<dbReference type="SUPFAM" id="SSF117839">
    <property type="entry name" value="WWE domain"/>
    <property type="match status" value="1"/>
</dbReference>
<keyword evidence="4" id="KW-0520">NAD</keyword>
<dbReference type="Ensembl" id="ENSPRET00000003940.1">
    <property type="protein sequence ID" value="ENSPREP00000003884.1"/>
    <property type="gene ID" value="ENSPREG00000002724.1"/>
</dbReference>
<dbReference type="InterPro" id="IPR004170">
    <property type="entry name" value="WWE_dom"/>
</dbReference>
<dbReference type="InterPro" id="IPR037197">
    <property type="entry name" value="WWE_dom_sf"/>
</dbReference>
<dbReference type="AlphaFoldDB" id="A0A3P9N2T4"/>
<dbReference type="PROSITE" id="PS50918">
    <property type="entry name" value="WWE"/>
    <property type="match status" value="1"/>
</dbReference>
<dbReference type="Pfam" id="PF00644">
    <property type="entry name" value="PARP"/>
    <property type="match status" value="1"/>
</dbReference>
<accession>A0A3P9N2T4</accession>
<protein>
    <recommendedName>
        <fullName evidence="4">Poly [ADP-ribose] polymerase</fullName>
        <shortName evidence="4">PARP</shortName>
        <ecNumber evidence="4">2.4.2.-</ecNumber>
    </recommendedName>
</protein>
<evidence type="ECO:0000256" key="4">
    <source>
        <dbReference type="RuleBase" id="RU362114"/>
    </source>
</evidence>